<organism evidence="2 3">
    <name type="scientific">Prymnesium parvum</name>
    <name type="common">Toxic golden alga</name>
    <dbReference type="NCBI Taxonomy" id="97485"/>
    <lineage>
        <taxon>Eukaryota</taxon>
        <taxon>Haptista</taxon>
        <taxon>Haptophyta</taxon>
        <taxon>Prymnesiophyceae</taxon>
        <taxon>Prymnesiales</taxon>
        <taxon>Prymnesiaceae</taxon>
        <taxon>Prymnesium</taxon>
    </lineage>
</organism>
<sequence>MPVLSLTEDNLSRLGQPPGNEEKEQKLLEKMQTLSKLLEQVDALMQEDSTESRPSTQQSRPPSTAATSVHPERNALARPLTGRSDFSSCSRRELCGLPINAGLPTVQYAGVQCHTAGIQRLRKITGARAAQSSIADLLGGGASSP</sequence>
<protein>
    <submittedName>
        <fullName evidence="2">Uncharacterized protein</fullName>
    </submittedName>
</protein>
<name>A0AB34JED5_PRYPA</name>
<evidence type="ECO:0000313" key="3">
    <source>
        <dbReference type="Proteomes" id="UP001515480"/>
    </source>
</evidence>
<feature type="region of interest" description="Disordered" evidence="1">
    <location>
        <begin position="1"/>
        <end position="23"/>
    </location>
</feature>
<reference evidence="2 3" key="1">
    <citation type="journal article" date="2024" name="Science">
        <title>Giant polyketide synthase enzymes in the biosynthesis of giant marine polyether toxins.</title>
        <authorList>
            <person name="Fallon T.R."/>
            <person name="Shende V.V."/>
            <person name="Wierzbicki I.H."/>
            <person name="Pendleton A.L."/>
            <person name="Watervoot N.F."/>
            <person name="Auber R.P."/>
            <person name="Gonzalez D.J."/>
            <person name="Wisecaver J.H."/>
            <person name="Moore B.S."/>
        </authorList>
    </citation>
    <scope>NUCLEOTIDE SEQUENCE [LARGE SCALE GENOMIC DNA]</scope>
    <source>
        <strain evidence="2 3">12B1</strain>
    </source>
</reference>
<evidence type="ECO:0000313" key="2">
    <source>
        <dbReference type="EMBL" id="KAL1520146.1"/>
    </source>
</evidence>
<comment type="caution">
    <text evidence="2">The sequence shown here is derived from an EMBL/GenBank/DDBJ whole genome shotgun (WGS) entry which is preliminary data.</text>
</comment>
<feature type="region of interest" description="Disordered" evidence="1">
    <location>
        <begin position="41"/>
        <end position="88"/>
    </location>
</feature>
<gene>
    <name evidence="2" type="ORF">AB1Y20_023618</name>
</gene>
<proteinExistence type="predicted"/>
<dbReference type="EMBL" id="JBGBPQ010000009">
    <property type="protein sequence ID" value="KAL1520146.1"/>
    <property type="molecule type" value="Genomic_DNA"/>
</dbReference>
<dbReference type="AlphaFoldDB" id="A0AB34JED5"/>
<accession>A0AB34JED5</accession>
<dbReference type="Proteomes" id="UP001515480">
    <property type="component" value="Unassembled WGS sequence"/>
</dbReference>
<evidence type="ECO:0000256" key="1">
    <source>
        <dbReference type="SAM" id="MobiDB-lite"/>
    </source>
</evidence>
<keyword evidence="3" id="KW-1185">Reference proteome</keyword>
<feature type="compositionally biased region" description="Low complexity" evidence="1">
    <location>
        <begin position="52"/>
        <end position="64"/>
    </location>
</feature>